<evidence type="ECO:0000256" key="5">
    <source>
        <dbReference type="SAM" id="Coils"/>
    </source>
</evidence>
<dbReference type="OrthoDB" id="273556at2759"/>
<evidence type="ECO:0000313" key="9">
    <source>
        <dbReference type="EMBL" id="ORY89969.1"/>
    </source>
</evidence>
<feature type="domain" description="UBP-type" evidence="8">
    <location>
        <begin position="297"/>
        <end position="402"/>
    </location>
</feature>
<evidence type="ECO:0000256" key="2">
    <source>
        <dbReference type="ARBA" id="ARBA00022771"/>
    </source>
</evidence>
<evidence type="ECO:0000256" key="1">
    <source>
        <dbReference type="ARBA" id="ARBA00022723"/>
    </source>
</evidence>
<dbReference type="InterPro" id="IPR001841">
    <property type="entry name" value="Znf_RING"/>
</dbReference>
<dbReference type="Pfam" id="PF02148">
    <property type="entry name" value="zf-UBP"/>
    <property type="match status" value="1"/>
</dbReference>
<dbReference type="OMA" id="FMNECHE"/>
<feature type="region of interest" description="Disordered" evidence="6">
    <location>
        <begin position="34"/>
        <end position="101"/>
    </location>
</feature>
<protein>
    <recommendedName>
        <fullName evidence="11">BRCA1-associated protein 2-domain-containing protein</fullName>
    </recommendedName>
</protein>
<dbReference type="GO" id="GO:0016567">
    <property type="term" value="P:protein ubiquitination"/>
    <property type="evidence" value="ECO:0007669"/>
    <property type="project" value="TreeGrafter"/>
</dbReference>
<dbReference type="PROSITE" id="PS50089">
    <property type="entry name" value="ZF_RING_2"/>
    <property type="match status" value="1"/>
</dbReference>
<dbReference type="InterPro" id="IPR013083">
    <property type="entry name" value="Znf_RING/FYVE/PHD"/>
</dbReference>
<evidence type="ECO:0000259" key="8">
    <source>
        <dbReference type="PROSITE" id="PS50271"/>
    </source>
</evidence>
<dbReference type="InterPro" id="IPR011422">
    <property type="entry name" value="BRAP2/ETP1_RRM"/>
</dbReference>
<dbReference type="PANTHER" id="PTHR24007:SF7">
    <property type="entry name" value="BRCA1-ASSOCIATED PROTEIN"/>
    <property type="match status" value="1"/>
</dbReference>
<evidence type="ECO:0000256" key="3">
    <source>
        <dbReference type="ARBA" id="ARBA00022833"/>
    </source>
</evidence>
<dbReference type="PROSITE" id="PS50271">
    <property type="entry name" value="ZF_UBP"/>
    <property type="match status" value="1"/>
</dbReference>
<dbReference type="Gene3D" id="3.30.40.10">
    <property type="entry name" value="Zinc/RING finger domain, C3HC4 (zinc finger)"/>
    <property type="match status" value="2"/>
</dbReference>
<comment type="caution">
    <text evidence="9">The sequence shown here is derived from an EMBL/GenBank/DDBJ whole genome shotgun (WGS) entry which is preliminary data.</text>
</comment>
<dbReference type="SMART" id="SM00290">
    <property type="entry name" value="ZnF_UBP"/>
    <property type="match status" value="1"/>
</dbReference>
<evidence type="ECO:0000313" key="10">
    <source>
        <dbReference type="Proteomes" id="UP000242180"/>
    </source>
</evidence>
<organism evidence="9 10">
    <name type="scientific">Syncephalastrum racemosum</name>
    <name type="common">Filamentous fungus</name>
    <dbReference type="NCBI Taxonomy" id="13706"/>
    <lineage>
        <taxon>Eukaryota</taxon>
        <taxon>Fungi</taxon>
        <taxon>Fungi incertae sedis</taxon>
        <taxon>Mucoromycota</taxon>
        <taxon>Mucoromycotina</taxon>
        <taxon>Mucoromycetes</taxon>
        <taxon>Mucorales</taxon>
        <taxon>Syncephalastraceae</taxon>
        <taxon>Syncephalastrum</taxon>
    </lineage>
</organism>
<dbReference type="EMBL" id="MCGN01000013">
    <property type="protein sequence ID" value="ORY89969.1"/>
    <property type="molecule type" value="Genomic_DNA"/>
</dbReference>
<reference evidence="9 10" key="1">
    <citation type="submission" date="2016-07" db="EMBL/GenBank/DDBJ databases">
        <title>Pervasive Adenine N6-methylation of Active Genes in Fungi.</title>
        <authorList>
            <consortium name="DOE Joint Genome Institute"/>
            <person name="Mondo S.J."/>
            <person name="Dannebaum R.O."/>
            <person name="Kuo R.C."/>
            <person name="Labutti K."/>
            <person name="Haridas S."/>
            <person name="Kuo A."/>
            <person name="Salamov A."/>
            <person name="Ahrendt S.R."/>
            <person name="Lipzen A."/>
            <person name="Sullivan W."/>
            <person name="Andreopoulos W.B."/>
            <person name="Clum A."/>
            <person name="Lindquist E."/>
            <person name="Daum C."/>
            <person name="Ramamoorthy G.K."/>
            <person name="Gryganskyi A."/>
            <person name="Culley D."/>
            <person name="Magnuson J.K."/>
            <person name="James T.Y."/>
            <person name="O'Malley M.A."/>
            <person name="Stajich J.E."/>
            <person name="Spatafora J.W."/>
            <person name="Visel A."/>
            <person name="Grigoriev I.V."/>
        </authorList>
    </citation>
    <scope>NUCLEOTIDE SEQUENCE [LARGE SCALE GENOMIC DNA]</scope>
    <source>
        <strain evidence="9 10">NRRL 2496</strain>
    </source>
</reference>
<dbReference type="GO" id="GO:0007265">
    <property type="term" value="P:Ras protein signal transduction"/>
    <property type="evidence" value="ECO:0007669"/>
    <property type="project" value="TreeGrafter"/>
</dbReference>
<dbReference type="SUPFAM" id="SSF57850">
    <property type="entry name" value="RING/U-box"/>
    <property type="match status" value="2"/>
</dbReference>
<evidence type="ECO:0000259" key="7">
    <source>
        <dbReference type="PROSITE" id="PS50089"/>
    </source>
</evidence>
<dbReference type="CDD" id="cd16457">
    <property type="entry name" value="RING-H2_BRAP2"/>
    <property type="match status" value="1"/>
</dbReference>
<dbReference type="InParanoid" id="A0A1X2GZJ8"/>
<dbReference type="SMART" id="SM00184">
    <property type="entry name" value="RING"/>
    <property type="match status" value="1"/>
</dbReference>
<dbReference type="InterPro" id="IPR001607">
    <property type="entry name" value="Znf_UBP"/>
</dbReference>
<dbReference type="AlphaFoldDB" id="A0A1X2GZJ8"/>
<feature type="coiled-coil region" evidence="5">
    <location>
        <begin position="434"/>
        <end position="559"/>
    </location>
</feature>
<dbReference type="InterPro" id="IPR047243">
    <property type="entry name" value="RING-H2_BRAP2"/>
</dbReference>
<feature type="domain" description="RING-type" evidence="7">
    <location>
        <begin position="260"/>
        <end position="299"/>
    </location>
</feature>
<keyword evidence="3" id="KW-0862">Zinc</keyword>
<dbReference type="STRING" id="13706.A0A1X2GZJ8"/>
<dbReference type="FunCoup" id="A0A1X2GZJ8">
    <property type="interactions" value="893"/>
</dbReference>
<dbReference type="Pfam" id="PF07576">
    <property type="entry name" value="BRAP2"/>
    <property type="match status" value="1"/>
</dbReference>
<evidence type="ECO:0008006" key="11">
    <source>
        <dbReference type="Google" id="ProtNLM"/>
    </source>
</evidence>
<feature type="compositionally biased region" description="Low complexity" evidence="6">
    <location>
        <begin position="54"/>
        <end position="64"/>
    </location>
</feature>
<keyword evidence="5" id="KW-0175">Coiled coil</keyword>
<keyword evidence="2 4" id="KW-0863">Zinc-finger</keyword>
<gene>
    <name evidence="9" type="ORF">BCR43DRAFT_464733</name>
</gene>
<keyword evidence="1" id="KW-0479">Metal-binding</keyword>
<dbReference type="GO" id="GO:0005737">
    <property type="term" value="C:cytoplasm"/>
    <property type="evidence" value="ECO:0007669"/>
    <property type="project" value="TreeGrafter"/>
</dbReference>
<dbReference type="PANTHER" id="PTHR24007">
    <property type="entry name" value="BRCA1-ASSOCIATED PROTEIN"/>
    <property type="match status" value="1"/>
</dbReference>
<keyword evidence="10" id="KW-1185">Reference proteome</keyword>
<evidence type="ECO:0000256" key="6">
    <source>
        <dbReference type="SAM" id="MobiDB-lite"/>
    </source>
</evidence>
<name>A0A1X2GZJ8_SYNRA</name>
<dbReference type="GO" id="GO:0008270">
    <property type="term" value="F:zinc ion binding"/>
    <property type="evidence" value="ECO:0007669"/>
    <property type="project" value="UniProtKB-KW"/>
</dbReference>
<dbReference type="Proteomes" id="UP000242180">
    <property type="component" value="Unassembled WGS sequence"/>
</dbReference>
<sequence>MHFYHLTLTLLAQHRDNVPSDLFDTLPSILSCADRDAKSPVPQPPQPPRRRSSRTVSHSHSATAITAKHNNVPPTPLRSPKHSERKSQTSQPDARFGPVTIEDPHDEKVTQCGQGILHFFRDTDGDEWTPDSLSLLQDSQSKKDLGKLLCILAVPSYLSTKDLVSFIRFDPAKAQARILRDNALNKYTVVLKFRHRKDAHDFYQHYNGRQFNALEPEICHVVYLQPSGMLDALVTTTSQPSLDETMSIMRPPGTHEMPTCPVCLERMDEGNTGLRTMLCEHTSQCYCLSKWGDTNCPTCLYSQKPVHEGPSTSGTSRSVPKADQACFACGSKESLWICMICGHIGCGRYQDAHAYDHYMETGHMYALEIESQNVWDYGGDGYVHRLIQNQVDGRVVEFPSSTSTVDNRTVSKQKMEAMANEYTYLLTSQLDTQRTFYEDQVEAAQIQLSTLTAQVNELSGDVDSLRVTQKGLDEEKQDVEKQLGQARRDHGRVKRRLETVNRKREEMERDWREEKELTESLAKNCEAAKKQAALKQLAVDKIMERVSELMTQLESQSEEAS</sequence>
<proteinExistence type="predicted"/>
<dbReference type="GO" id="GO:0061630">
    <property type="term" value="F:ubiquitin protein ligase activity"/>
    <property type="evidence" value="ECO:0007669"/>
    <property type="project" value="TreeGrafter"/>
</dbReference>
<accession>A0A1X2GZJ8</accession>
<evidence type="ECO:0000256" key="4">
    <source>
        <dbReference type="PROSITE-ProRule" id="PRU00502"/>
    </source>
</evidence>